<dbReference type="EMBL" id="CAJNOQ010003992">
    <property type="protein sequence ID" value="CAF1039497.1"/>
    <property type="molecule type" value="Genomic_DNA"/>
</dbReference>
<evidence type="ECO:0000313" key="3">
    <source>
        <dbReference type="EMBL" id="CAF3809799.1"/>
    </source>
</evidence>
<proteinExistence type="predicted"/>
<dbReference type="EMBL" id="CAJOBC010003992">
    <property type="protein sequence ID" value="CAF3809799.1"/>
    <property type="molecule type" value="Genomic_DNA"/>
</dbReference>
<evidence type="ECO:0000259" key="1">
    <source>
        <dbReference type="Pfam" id="PF13358"/>
    </source>
</evidence>
<dbReference type="Proteomes" id="UP000663829">
    <property type="component" value="Unassembled WGS sequence"/>
</dbReference>
<protein>
    <recommendedName>
        <fullName evidence="1">Tc1-like transposase DDE domain-containing protein</fullName>
    </recommendedName>
</protein>
<name>A0A814JRW8_9BILA</name>
<dbReference type="Pfam" id="PF13358">
    <property type="entry name" value="DDE_3"/>
    <property type="match status" value="1"/>
</dbReference>
<dbReference type="Gene3D" id="3.30.420.10">
    <property type="entry name" value="Ribonuclease H-like superfamily/Ribonuclease H"/>
    <property type="match status" value="1"/>
</dbReference>
<keyword evidence="4" id="KW-1185">Reference proteome</keyword>
<comment type="caution">
    <text evidence="2">The sequence shown here is derived from an EMBL/GenBank/DDBJ whole genome shotgun (WGS) entry which is preliminary data.</text>
</comment>
<accession>A0A814JRW8</accession>
<evidence type="ECO:0000313" key="4">
    <source>
        <dbReference type="Proteomes" id="UP000663829"/>
    </source>
</evidence>
<reference evidence="2" key="1">
    <citation type="submission" date="2021-02" db="EMBL/GenBank/DDBJ databases">
        <authorList>
            <person name="Nowell W R."/>
        </authorList>
    </citation>
    <scope>NUCLEOTIDE SEQUENCE</scope>
</reference>
<dbReference type="Proteomes" id="UP000681722">
    <property type="component" value="Unassembled WGS sequence"/>
</dbReference>
<organism evidence="2 4">
    <name type="scientific">Didymodactylos carnosus</name>
    <dbReference type="NCBI Taxonomy" id="1234261"/>
    <lineage>
        <taxon>Eukaryota</taxon>
        <taxon>Metazoa</taxon>
        <taxon>Spiralia</taxon>
        <taxon>Gnathifera</taxon>
        <taxon>Rotifera</taxon>
        <taxon>Eurotatoria</taxon>
        <taxon>Bdelloidea</taxon>
        <taxon>Philodinida</taxon>
        <taxon>Philodinidae</taxon>
        <taxon>Didymodactylos</taxon>
    </lineage>
</organism>
<dbReference type="OrthoDB" id="9996331at2759"/>
<gene>
    <name evidence="2" type="ORF">GPM918_LOCUS15701</name>
    <name evidence="3" type="ORF">SRO942_LOCUS15701</name>
</gene>
<dbReference type="InterPro" id="IPR036397">
    <property type="entry name" value="RNaseH_sf"/>
</dbReference>
<dbReference type="AlphaFoldDB" id="A0A814JRW8"/>
<sequence>MSICGVQSGGMEKRLQASHLGPHVHKCRRYAVAQDRLRSHWAKPARQWFEDCGLRLLDWPPHSPEFNAIEYVWH</sequence>
<evidence type="ECO:0000313" key="2">
    <source>
        <dbReference type="EMBL" id="CAF1039497.1"/>
    </source>
</evidence>
<dbReference type="GO" id="GO:0003676">
    <property type="term" value="F:nucleic acid binding"/>
    <property type="evidence" value="ECO:0007669"/>
    <property type="project" value="InterPro"/>
</dbReference>
<dbReference type="InterPro" id="IPR038717">
    <property type="entry name" value="Tc1-like_DDE_dom"/>
</dbReference>
<feature type="domain" description="Tc1-like transposase DDE" evidence="1">
    <location>
        <begin position="29"/>
        <end position="74"/>
    </location>
</feature>